<feature type="domain" description="Mop" evidence="7">
    <location>
        <begin position="240"/>
        <end position="306"/>
    </location>
</feature>
<dbReference type="SUPFAM" id="SSF50331">
    <property type="entry name" value="MOP-like"/>
    <property type="match status" value="2"/>
</dbReference>
<keyword evidence="4" id="KW-0677">Repeat</keyword>
<dbReference type="InterPro" id="IPR005116">
    <property type="entry name" value="Transp-assoc_OB_typ1"/>
</dbReference>
<dbReference type="SUPFAM" id="SSF46785">
    <property type="entry name" value="Winged helix' DNA-binding domain"/>
    <property type="match status" value="1"/>
</dbReference>
<dbReference type="NCBIfam" id="TIGR00638">
    <property type="entry name" value="Mop"/>
    <property type="match status" value="2"/>
</dbReference>
<dbReference type="PANTHER" id="PTHR30432:SF1">
    <property type="entry name" value="DNA-BINDING TRANSCRIPTIONAL DUAL REGULATOR MODE"/>
    <property type="match status" value="1"/>
</dbReference>
<evidence type="ECO:0000259" key="7">
    <source>
        <dbReference type="PROSITE" id="PS51866"/>
    </source>
</evidence>
<dbReference type="PANTHER" id="PTHR30432">
    <property type="entry name" value="TRANSCRIPTIONAL REGULATOR MODE"/>
    <property type="match status" value="1"/>
</dbReference>
<evidence type="ECO:0000313" key="8">
    <source>
        <dbReference type="EMBL" id="PYE15227.1"/>
    </source>
</evidence>
<keyword evidence="3 5" id="KW-0500">Molybdenum</keyword>
<gene>
    <name evidence="8" type="ORF">C7410_13545</name>
</gene>
<name>A0A2V4TK91_9BURK</name>
<evidence type="ECO:0000256" key="3">
    <source>
        <dbReference type="ARBA" id="ARBA00022505"/>
    </source>
</evidence>
<evidence type="ECO:0000256" key="2">
    <source>
        <dbReference type="ARBA" id="ARBA00022448"/>
    </source>
</evidence>
<dbReference type="Gene3D" id="2.40.50.100">
    <property type="match status" value="2"/>
</dbReference>
<dbReference type="InterPro" id="IPR036388">
    <property type="entry name" value="WH-like_DNA-bd_sf"/>
</dbReference>
<evidence type="ECO:0000256" key="5">
    <source>
        <dbReference type="PIRNR" id="PIRNR005763"/>
    </source>
</evidence>
<dbReference type="GO" id="GO:0030151">
    <property type="term" value="F:molybdenum ion binding"/>
    <property type="evidence" value="ECO:0007669"/>
    <property type="project" value="UniProtKB-UniRule"/>
</dbReference>
<dbReference type="InterPro" id="IPR036390">
    <property type="entry name" value="WH_DNA-bd_sf"/>
</dbReference>
<protein>
    <submittedName>
        <fullName evidence="8">ModE family transcriptional regulator</fullName>
    </submittedName>
</protein>
<dbReference type="InterPro" id="IPR004606">
    <property type="entry name" value="Mop_domain"/>
</dbReference>
<dbReference type="EMBL" id="QJSQ01000035">
    <property type="protein sequence ID" value="PYE15227.1"/>
    <property type="molecule type" value="Genomic_DNA"/>
</dbReference>
<comment type="caution">
    <text evidence="8">The sequence shown here is derived from an EMBL/GenBank/DDBJ whole genome shotgun (WGS) entry which is preliminary data.</text>
</comment>
<reference evidence="8 9" key="1">
    <citation type="submission" date="2018-06" db="EMBL/GenBank/DDBJ databases">
        <title>Genomic Encyclopedia of Type Strains, Phase IV (KMG-V): Genome sequencing to study the core and pangenomes of soil and plant-associated prokaryotes.</title>
        <authorList>
            <person name="Whitman W."/>
        </authorList>
    </citation>
    <scope>NUCLEOTIDE SEQUENCE [LARGE SCALE GENOMIC DNA]</scope>
    <source>
        <strain evidence="8 9">SRCL-318</strain>
    </source>
</reference>
<sequence length="308" mass="30654">MMNPTKPDTPPAGAGHADAVCTHTSTPAEAPELGLGGSVWFQSGQQMLGGAARIALLEAIHATGSITGAAKAVGMSYKGAWDAIDAMNNLAGEALVVRATGGKGGGGTTLTPRALRLVDTFRVIEQEHRRFLERAAHALGAVSGEGSDAHAGGFARDLAVLGRFAMRTSARNQLFGTVSGIVRGAVNDEVSIALPGGEVIVATTTHESAEALGLATGAPVVALVKATSVVLVASAADAARLSARNRLSGMIEVVRRGAVNAEVTLVLPGGAVIAAIVTEGSADALGLAAGQAATAVFKASSVLLGVAG</sequence>
<proteinExistence type="inferred from homology"/>
<dbReference type="InterPro" id="IPR051815">
    <property type="entry name" value="Molybdate_resp_trans_reg"/>
</dbReference>
<dbReference type="InterPro" id="IPR000847">
    <property type="entry name" value="LysR_HTH_N"/>
</dbReference>
<dbReference type="Proteomes" id="UP000247772">
    <property type="component" value="Unassembled WGS sequence"/>
</dbReference>
<evidence type="ECO:0000256" key="4">
    <source>
        <dbReference type="ARBA" id="ARBA00022737"/>
    </source>
</evidence>
<evidence type="ECO:0000313" key="9">
    <source>
        <dbReference type="Proteomes" id="UP000247772"/>
    </source>
</evidence>
<feature type="region of interest" description="Required for dimer formation and molybdate binding" evidence="6">
    <location>
        <begin position="168"/>
        <end position="176"/>
    </location>
</feature>
<dbReference type="Pfam" id="PF00126">
    <property type="entry name" value="HTH_1"/>
    <property type="match status" value="1"/>
</dbReference>
<keyword evidence="2 5" id="KW-0813">Transport</keyword>
<comment type="similarity">
    <text evidence="1 5">Belongs to the ModE family.</text>
</comment>
<dbReference type="Gene3D" id="1.10.10.10">
    <property type="entry name" value="Winged helix-like DNA-binding domain superfamily/Winged helix DNA-binding domain"/>
    <property type="match status" value="1"/>
</dbReference>
<feature type="domain" description="Mop" evidence="7">
    <location>
        <begin position="167"/>
        <end position="233"/>
    </location>
</feature>
<dbReference type="AlphaFoldDB" id="A0A2V4TK91"/>
<evidence type="ECO:0000256" key="6">
    <source>
        <dbReference type="PIRSR" id="PIRSR005763-1"/>
    </source>
</evidence>
<dbReference type="PROSITE" id="PS51866">
    <property type="entry name" value="MOP"/>
    <property type="match status" value="2"/>
</dbReference>
<organism evidence="8 9">
    <name type="scientific">Paraburkholderia silvatlantica</name>
    <dbReference type="NCBI Taxonomy" id="321895"/>
    <lineage>
        <taxon>Bacteria</taxon>
        <taxon>Pseudomonadati</taxon>
        <taxon>Pseudomonadota</taxon>
        <taxon>Betaproteobacteria</taxon>
        <taxon>Burkholderiales</taxon>
        <taxon>Burkholderiaceae</taxon>
        <taxon>Paraburkholderia</taxon>
    </lineage>
</organism>
<dbReference type="GO" id="GO:0003700">
    <property type="term" value="F:DNA-binding transcription factor activity"/>
    <property type="evidence" value="ECO:0007669"/>
    <property type="project" value="InterPro"/>
</dbReference>
<dbReference type="GO" id="GO:0015689">
    <property type="term" value="P:molybdate ion transport"/>
    <property type="evidence" value="ECO:0007669"/>
    <property type="project" value="UniProtKB-UniRule"/>
</dbReference>
<dbReference type="PIRSF" id="PIRSF005763">
    <property type="entry name" value="Txn_reg_ModE"/>
    <property type="match status" value="1"/>
</dbReference>
<dbReference type="Pfam" id="PF03459">
    <property type="entry name" value="TOBE"/>
    <property type="match status" value="2"/>
</dbReference>
<evidence type="ECO:0000256" key="1">
    <source>
        <dbReference type="ARBA" id="ARBA00008110"/>
    </source>
</evidence>
<dbReference type="InterPro" id="IPR016462">
    <property type="entry name" value="ModE"/>
</dbReference>
<dbReference type="InterPro" id="IPR008995">
    <property type="entry name" value="Mo/tungstate-bd_C_term_dom"/>
</dbReference>
<accession>A0A2V4TK91</accession>